<sequence length="260" mass="28863">MPAQSTLSDDDKVKVKSGVPKSNNKIIHAVLARIYYAYPDPNSWSYAGLQGALVVARDTSKNGTLYFRMVDLSGTRGVIWEYEVYEGFEYFSDRPFFHSFPGDECMIGFVFADESEAKVFHKKVTNALSKNKNKSSPKQKTKSTKSKSKAPGKIDKSMISGPTQGSFIHVAHMGYDDQNGFTSTNVDPSWMSFLDQLQSMGIDRNVIENDMDFIQKFVRDAQKETAAAPKEKKKAPPPPAPRRNVHAQPEAPAAPPPPPP</sequence>
<keyword evidence="9" id="KW-0564">Palmitate</keyword>
<evidence type="ECO:0000256" key="4">
    <source>
        <dbReference type="ARBA" id="ARBA00022475"/>
    </source>
</evidence>
<feature type="domain" description="WH1" evidence="14">
    <location>
        <begin position="19"/>
        <end position="131"/>
    </location>
</feature>
<dbReference type="EMBL" id="ML213513">
    <property type="protein sequence ID" value="TFK50452.1"/>
    <property type="molecule type" value="Genomic_DNA"/>
</dbReference>
<evidence type="ECO:0000259" key="13">
    <source>
        <dbReference type="PROSITE" id="PS50108"/>
    </source>
</evidence>
<feature type="compositionally biased region" description="Basic residues" evidence="12">
    <location>
        <begin position="131"/>
        <end position="150"/>
    </location>
</feature>
<dbReference type="Proteomes" id="UP000305948">
    <property type="component" value="Unassembled WGS sequence"/>
</dbReference>
<evidence type="ECO:0000313" key="16">
    <source>
        <dbReference type="Proteomes" id="UP000305948"/>
    </source>
</evidence>
<keyword evidence="10" id="KW-0206">Cytoskeleton</keyword>
<dbReference type="InterPro" id="IPR011993">
    <property type="entry name" value="PH-like_dom_sf"/>
</dbReference>
<dbReference type="OrthoDB" id="8963340at2759"/>
<dbReference type="GO" id="GO:0071933">
    <property type="term" value="F:Arp2/3 complex binding"/>
    <property type="evidence" value="ECO:0007669"/>
    <property type="project" value="UniProtKB-ARBA"/>
</dbReference>
<protein>
    <submittedName>
        <fullName evidence="15">WH1-domain-containing protein</fullName>
    </submittedName>
</protein>
<dbReference type="InterPro" id="IPR000697">
    <property type="entry name" value="WH1/EVH1_dom"/>
</dbReference>
<name>A0A5C3N091_9AGAM</name>
<keyword evidence="7" id="KW-0133">Cell shape</keyword>
<dbReference type="InterPro" id="IPR033927">
    <property type="entry name" value="WASPfam_EVH1"/>
</dbReference>
<evidence type="ECO:0000259" key="14">
    <source>
        <dbReference type="PROSITE" id="PS50229"/>
    </source>
</evidence>
<dbReference type="SUPFAM" id="SSF47912">
    <property type="entry name" value="Wiscott-Aldrich syndrome protein, WASP, C-terminal domain"/>
    <property type="match status" value="1"/>
</dbReference>
<feature type="region of interest" description="Disordered" evidence="12">
    <location>
        <begin position="129"/>
        <end position="161"/>
    </location>
</feature>
<evidence type="ECO:0000256" key="1">
    <source>
        <dbReference type="ARBA" id="ARBA00004193"/>
    </source>
</evidence>
<dbReference type="CDD" id="cd00132">
    <property type="entry name" value="CRIB"/>
    <property type="match status" value="1"/>
</dbReference>
<comment type="subcellular location">
    <subcellularLocation>
        <location evidence="1">Cell membrane</location>
        <topology evidence="1">Lipid-anchor</topology>
    </subcellularLocation>
    <subcellularLocation>
        <location evidence="2">Cytoplasm</location>
        <location evidence="2">Cytoskeleton</location>
    </subcellularLocation>
</comment>
<feature type="non-terminal residue" evidence="15">
    <location>
        <position position="260"/>
    </location>
</feature>
<dbReference type="PROSITE" id="PS50229">
    <property type="entry name" value="WH1"/>
    <property type="match status" value="1"/>
</dbReference>
<proteinExistence type="inferred from homology"/>
<keyword evidence="4" id="KW-1003">Cell membrane</keyword>
<dbReference type="GO" id="GO:0031267">
    <property type="term" value="F:small GTPase binding"/>
    <property type="evidence" value="ECO:0007669"/>
    <property type="project" value="InterPro"/>
</dbReference>
<dbReference type="GO" id="GO:0030479">
    <property type="term" value="C:actin cortical patch"/>
    <property type="evidence" value="ECO:0007669"/>
    <property type="project" value="UniProtKB-ARBA"/>
</dbReference>
<evidence type="ECO:0000256" key="6">
    <source>
        <dbReference type="ARBA" id="ARBA00022553"/>
    </source>
</evidence>
<keyword evidence="5" id="KW-0963">Cytoplasm</keyword>
<dbReference type="InterPro" id="IPR011026">
    <property type="entry name" value="WAS_C"/>
</dbReference>
<dbReference type="PROSITE" id="PS50108">
    <property type="entry name" value="CRIB"/>
    <property type="match status" value="1"/>
</dbReference>
<dbReference type="FunFam" id="2.30.29.30:FF:000281">
    <property type="entry name" value="Actin associated protein"/>
    <property type="match status" value="1"/>
</dbReference>
<dbReference type="PANTHER" id="PTHR13502">
    <property type="entry name" value="CDC42 SMALL EFFECTOR PROTEIN HOMOLOG"/>
    <property type="match status" value="1"/>
</dbReference>
<evidence type="ECO:0000256" key="3">
    <source>
        <dbReference type="ARBA" id="ARBA00005720"/>
    </source>
</evidence>
<dbReference type="STRING" id="5364.A0A5C3N091"/>
<dbReference type="AlphaFoldDB" id="A0A5C3N091"/>
<keyword evidence="16" id="KW-1185">Reference proteome</keyword>
<evidence type="ECO:0000256" key="8">
    <source>
        <dbReference type="ARBA" id="ARBA00023136"/>
    </source>
</evidence>
<dbReference type="Gene3D" id="3.90.810.10">
    <property type="entry name" value="CRIB domain"/>
    <property type="match status" value="1"/>
</dbReference>
<dbReference type="GO" id="GO:0035023">
    <property type="term" value="P:regulation of Rho protein signal transduction"/>
    <property type="evidence" value="ECO:0007669"/>
    <property type="project" value="InterPro"/>
</dbReference>
<dbReference type="GO" id="GO:0008360">
    <property type="term" value="P:regulation of cell shape"/>
    <property type="evidence" value="ECO:0007669"/>
    <property type="project" value="UniProtKB-KW"/>
</dbReference>
<dbReference type="Pfam" id="PF00568">
    <property type="entry name" value="WH1"/>
    <property type="match status" value="1"/>
</dbReference>
<dbReference type="Gene3D" id="2.30.29.30">
    <property type="entry name" value="Pleckstrin-homology domain (PH domain)/Phosphotyrosine-binding domain (PTB)"/>
    <property type="match status" value="1"/>
</dbReference>
<dbReference type="CDD" id="cd01205">
    <property type="entry name" value="EVH1_WASP-like"/>
    <property type="match status" value="1"/>
</dbReference>
<dbReference type="GO" id="GO:0008092">
    <property type="term" value="F:cytoskeletal protein binding"/>
    <property type="evidence" value="ECO:0007669"/>
    <property type="project" value="UniProtKB-ARBA"/>
</dbReference>
<dbReference type="SUPFAM" id="SSF50729">
    <property type="entry name" value="PH domain-like"/>
    <property type="match status" value="1"/>
</dbReference>
<dbReference type="GO" id="GO:0005886">
    <property type="term" value="C:plasma membrane"/>
    <property type="evidence" value="ECO:0007669"/>
    <property type="project" value="UniProtKB-SubCell"/>
</dbReference>
<evidence type="ECO:0000256" key="9">
    <source>
        <dbReference type="ARBA" id="ARBA00023139"/>
    </source>
</evidence>
<dbReference type="InterPro" id="IPR000095">
    <property type="entry name" value="CRIB_dom"/>
</dbReference>
<evidence type="ECO:0000256" key="11">
    <source>
        <dbReference type="ARBA" id="ARBA00023288"/>
    </source>
</evidence>
<evidence type="ECO:0000256" key="2">
    <source>
        <dbReference type="ARBA" id="ARBA00004245"/>
    </source>
</evidence>
<dbReference type="InterPro" id="IPR036936">
    <property type="entry name" value="CRIB_dom_sf"/>
</dbReference>
<feature type="region of interest" description="Disordered" evidence="12">
    <location>
        <begin position="218"/>
        <end position="260"/>
    </location>
</feature>
<evidence type="ECO:0000256" key="7">
    <source>
        <dbReference type="ARBA" id="ARBA00022960"/>
    </source>
</evidence>
<evidence type="ECO:0000256" key="12">
    <source>
        <dbReference type="SAM" id="MobiDB-lite"/>
    </source>
</evidence>
<dbReference type="InterPro" id="IPR039056">
    <property type="entry name" value="SPEC"/>
</dbReference>
<evidence type="ECO:0000256" key="10">
    <source>
        <dbReference type="ARBA" id="ARBA00023212"/>
    </source>
</evidence>
<keyword evidence="8" id="KW-0472">Membrane</keyword>
<evidence type="ECO:0000313" key="15">
    <source>
        <dbReference type="EMBL" id="TFK50452.1"/>
    </source>
</evidence>
<organism evidence="15 16">
    <name type="scientific">Heliocybe sulcata</name>
    <dbReference type="NCBI Taxonomy" id="5364"/>
    <lineage>
        <taxon>Eukaryota</taxon>
        <taxon>Fungi</taxon>
        <taxon>Dikarya</taxon>
        <taxon>Basidiomycota</taxon>
        <taxon>Agaricomycotina</taxon>
        <taxon>Agaricomycetes</taxon>
        <taxon>Gloeophyllales</taxon>
        <taxon>Gloeophyllaceae</taxon>
        <taxon>Heliocybe</taxon>
    </lineage>
</organism>
<dbReference type="SMART" id="SM00461">
    <property type="entry name" value="WH1"/>
    <property type="match status" value="1"/>
</dbReference>
<feature type="domain" description="CRIB" evidence="13">
    <location>
        <begin position="159"/>
        <end position="174"/>
    </location>
</feature>
<evidence type="ECO:0000256" key="5">
    <source>
        <dbReference type="ARBA" id="ARBA00022490"/>
    </source>
</evidence>
<reference evidence="15 16" key="1">
    <citation type="journal article" date="2019" name="Nat. Ecol. Evol.">
        <title>Megaphylogeny resolves global patterns of mushroom evolution.</title>
        <authorList>
            <person name="Varga T."/>
            <person name="Krizsan K."/>
            <person name="Foldi C."/>
            <person name="Dima B."/>
            <person name="Sanchez-Garcia M."/>
            <person name="Sanchez-Ramirez S."/>
            <person name="Szollosi G.J."/>
            <person name="Szarkandi J.G."/>
            <person name="Papp V."/>
            <person name="Albert L."/>
            <person name="Andreopoulos W."/>
            <person name="Angelini C."/>
            <person name="Antonin V."/>
            <person name="Barry K.W."/>
            <person name="Bougher N.L."/>
            <person name="Buchanan P."/>
            <person name="Buyck B."/>
            <person name="Bense V."/>
            <person name="Catcheside P."/>
            <person name="Chovatia M."/>
            <person name="Cooper J."/>
            <person name="Damon W."/>
            <person name="Desjardin D."/>
            <person name="Finy P."/>
            <person name="Geml J."/>
            <person name="Haridas S."/>
            <person name="Hughes K."/>
            <person name="Justo A."/>
            <person name="Karasinski D."/>
            <person name="Kautmanova I."/>
            <person name="Kiss B."/>
            <person name="Kocsube S."/>
            <person name="Kotiranta H."/>
            <person name="LaButti K.M."/>
            <person name="Lechner B.E."/>
            <person name="Liimatainen K."/>
            <person name="Lipzen A."/>
            <person name="Lukacs Z."/>
            <person name="Mihaltcheva S."/>
            <person name="Morgado L.N."/>
            <person name="Niskanen T."/>
            <person name="Noordeloos M.E."/>
            <person name="Ohm R.A."/>
            <person name="Ortiz-Santana B."/>
            <person name="Ovrebo C."/>
            <person name="Racz N."/>
            <person name="Riley R."/>
            <person name="Savchenko A."/>
            <person name="Shiryaev A."/>
            <person name="Soop K."/>
            <person name="Spirin V."/>
            <person name="Szebenyi C."/>
            <person name="Tomsovsky M."/>
            <person name="Tulloss R.E."/>
            <person name="Uehling J."/>
            <person name="Grigoriev I.V."/>
            <person name="Vagvolgyi C."/>
            <person name="Papp T."/>
            <person name="Martin F.M."/>
            <person name="Miettinen O."/>
            <person name="Hibbett D.S."/>
            <person name="Nagy L.G."/>
        </authorList>
    </citation>
    <scope>NUCLEOTIDE SEQUENCE [LARGE SCALE GENOMIC DNA]</scope>
    <source>
        <strain evidence="15 16">OMC1185</strain>
    </source>
</reference>
<comment type="similarity">
    <text evidence="3">Belongs to the CDC42SE/SPEC family.</text>
</comment>
<dbReference type="Pfam" id="PF00786">
    <property type="entry name" value="PBD"/>
    <property type="match status" value="1"/>
</dbReference>
<keyword evidence="11" id="KW-0449">Lipoprotein</keyword>
<dbReference type="PANTHER" id="PTHR13502:SF9">
    <property type="entry name" value="CRIB DOMAIN-CONTAINING PROTEIN"/>
    <property type="match status" value="1"/>
</dbReference>
<dbReference type="GO" id="GO:0007015">
    <property type="term" value="P:actin filament organization"/>
    <property type="evidence" value="ECO:0007669"/>
    <property type="project" value="InterPro"/>
</dbReference>
<keyword evidence="6" id="KW-0597">Phosphoprotein</keyword>
<accession>A0A5C3N091</accession>
<gene>
    <name evidence="15" type="ORF">OE88DRAFT_1608872</name>
</gene>